<accession>A0A7J0DL02</accession>
<organism evidence="2 3">
    <name type="scientific">Actinidia rufa</name>
    <dbReference type="NCBI Taxonomy" id="165716"/>
    <lineage>
        <taxon>Eukaryota</taxon>
        <taxon>Viridiplantae</taxon>
        <taxon>Streptophyta</taxon>
        <taxon>Embryophyta</taxon>
        <taxon>Tracheophyta</taxon>
        <taxon>Spermatophyta</taxon>
        <taxon>Magnoliopsida</taxon>
        <taxon>eudicotyledons</taxon>
        <taxon>Gunneridae</taxon>
        <taxon>Pentapetalae</taxon>
        <taxon>asterids</taxon>
        <taxon>Ericales</taxon>
        <taxon>Actinidiaceae</taxon>
        <taxon>Actinidia</taxon>
    </lineage>
</organism>
<feature type="compositionally biased region" description="Polar residues" evidence="1">
    <location>
        <begin position="27"/>
        <end position="40"/>
    </location>
</feature>
<reference evidence="3" key="1">
    <citation type="submission" date="2019-07" db="EMBL/GenBank/DDBJ databases">
        <title>De Novo Assembly of kiwifruit Actinidia rufa.</title>
        <authorList>
            <person name="Sugita-Konishi S."/>
            <person name="Sato K."/>
            <person name="Mori E."/>
            <person name="Abe Y."/>
            <person name="Kisaki G."/>
            <person name="Hamano K."/>
            <person name="Suezawa K."/>
            <person name="Otani M."/>
            <person name="Fukuda T."/>
            <person name="Manabe T."/>
            <person name="Gomi K."/>
            <person name="Tabuchi M."/>
            <person name="Akimitsu K."/>
            <person name="Kataoka I."/>
        </authorList>
    </citation>
    <scope>NUCLEOTIDE SEQUENCE [LARGE SCALE GENOMIC DNA]</scope>
    <source>
        <strain evidence="3">cv. Fuchu</strain>
    </source>
</reference>
<evidence type="ECO:0000313" key="3">
    <source>
        <dbReference type="Proteomes" id="UP000585474"/>
    </source>
</evidence>
<evidence type="ECO:0000313" key="2">
    <source>
        <dbReference type="EMBL" id="GFS37092.1"/>
    </source>
</evidence>
<dbReference type="Proteomes" id="UP000585474">
    <property type="component" value="Unassembled WGS sequence"/>
</dbReference>
<evidence type="ECO:0000256" key="1">
    <source>
        <dbReference type="SAM" id="MobiDB-lite"/>
    </source>
</evidence>
<protein>
    <submittedName>
        <fullName evidence="2">Uncharacterized protein</fullName>
    </submittedName>
</protein>
<dbReference type="AlphaFoldDB" id="A0A7J0DL02"/>
<sequence length="99" mass="11208">MLEGEGNNIITSMFSGAASLEREGEAQRSQPGQRNDNSQNIQNFNWAGIVSHLWAMDTLVPTESKRLNDYDREHSSTQYSQMDPDLLSQVSYPKILFLT</sequence>
<gene>
    <name evidence="2" type="ORF">Acr_00g0049780</name>
</gene>
<feature type="region of interest" description="Disordered" evidence="1">
    <location>
        <begin position="1"/>
        <end position="40"/>
    </location>
</feature>
<dbReference type="EMBL" id="BJWL01000270">
    <property type="protein sequence ID" value="GFS37092.1"/>
    <property type="molecule type" value="Genomic_DNA"/>
</dbReference>
<comment type="caution">
    <text evidence="2">The sequence shown here is derived from an EMBL/GenBank/DDBJ whole genome shotgun (WGS) entry which is preliminary data.</text>
</comment>
<proteinExistence type="predicted"/>
<keyword evidence="3" id="KW-1185">Reference proteome</keyword>
<name>A0A7J0DL02_9ERIC</name>